<sequence length="92" mass="10930">MTFYNCPSKQLLSKYGFKRTRSDNKNILCYKSNTIQPNTKTSLTFIEGMIVVEDFHKINDKTYNRIRLNRITVNSNDELDIILRQTYPLFMI</sequence>
<dbReference type="AlphaFoldDB" id="A0A495J2A8"/>
<reference evidence="1 2" key="1">
    <citation type="submission" date="2018-10" db="EMBL/GenBank/DDBJ databases">
        <title>Genomic Encyclopedia of Archaeal and Bacterial Type Strains, Phase II (KMG-II): from individual species to whole genera.</title>
        <authorList>
            <person name="Goeker M."/>
        </authorList>
    </citation>
    <scope>NUCLEOTIDE SEQUENCE [LARGE SCALE GENOMIC DNA]</scope>
    <source>
        <strain evidence="1 2">DSM 18602</strain>
    </source>
</reference>
<dbReference type="EMBL" id="RBKU01000001">
    <property type="protein sequence ID" value="RKR83105.1"/>
    <property type="molecule type" value="Genomic_DNA"/>
</dbReference>
<gene>
    <name evidence="1" type="ORF">BDD43_3306</name>
</gene>
<accession>A0A495J2A8</accession>
<keyword evidence="2" id="KW-1185">Reference proteome</keyword>
<dbReference type="Proteomes" id="UP000268007">
    <property type="component" value="Unassembled WGS sequence"/>
</dbReference>
<name>A0A495J2A8_9SPHI</name>
<evidence type="ECO:0000313" key="1">
    <source>
        <dbReference type="EMBL" id="RKR83105.1"/>
    </source>
</evidence>
<protein>
    <submittedName>
        <fullName evidence="1">Uncharacterized protein</fullName>
    </submittedName>
</protein>
<proteinExistence type="predicted"/>
<comment type="caution">
    <text evidence="1">The sequence shown here is derived from an EMBL/GenBank/DDBJ whole genome shotgun (WGS) entry which is preliminary data.</text>
</comment>
<evidence type="ECO:0000313" key="2">
    <source>
        <dbReference type="Proteomes" id="UP000268007"/>
    </source>
</evidence>
<organism evidence="1 2">
    <name type="scientific">Mucilaginibacter gracilis</name>
    <dbReference type="NCBI Taxonomy" id="423350"/>
    <lineage>
        <taxon>Bacteria</taxon>
        <taxon>Pseudomonadati</taxon>
        <taxon>Bacteroidota</taxon>
        <taxon>Sphingobacteriia</taxon>
        <taxon>Sphingobacteriales</taxon>
        <taxon>Sphingobacteriaceae</taxon>
        <taxon>Mucilaginibacter</taxon>
    </lineage>
</organism>